<reference evidence="1" key="1">
    <citation type="journal article" date="2020" name="Stud. Mycol.">
        <title>101 Dothideomycetes genomes: a test case for predicting lifestyles and emergence of pathogens.</title>
        <authorList>
            <person name="Haridas S."/>
            <person name="Albert R."/>
            <person name="Binder M."/>
            <person name="Bloem J."/>
            <person name="Labutti K."/>
            <person name="Salamov A."/>
            <person name="Andreopoulos B."/>
            <person name="Baker S."/>
            <person name="Barry K."/>
            <person name="Bills G."/>
            <person name="Bluhm B."/>
            <person name="Cannon C."/>
            <person name="Castanera R."/>
            <person name="Culley D."/>
            <person name="Daum C."/>
            <person name="Ezra D."/>
            <person name="Gonzalez J."/>
            <person name="Henrissat B."/>
            <person name="Kuo A."/>
            <person name="Liang C."/>
            <person name="Lipzen A."/>
            <person name="Lutzoni F."/>
            <person name="Magnuson J."/>
            <person name="Mondo S."/>
            <person name="Nolan M."/>
            <person name="Ohm R."/>
            <person name="Pangilinan J."/>
            <person name="Park H.-J."/>
            <person name="Ramirez L."/>
            <person name="Alfaro M."/>
            <person name="Sun H."/>
            <person name="Tritt A."/>
            <person name="Yoshinaga Y."/>
            <person name="Zwiers L.-H."/>
            <person name="Turgeon B."/>
            <person name="Goodwin S."/>
            <person name="Spatafora J."/>
            <person name="Crous P."/>
            <person name="Grigoriev I."/>
        </authorList>
    </citation>
    <scope>NUCLEOTIDE SEQUENCE</scope>
    <source>
        <strain evidence="1">CBS 279.74</strain>
    </source>
</reference>
<dbReference type="Proteomes" id="UP000799428">
    <property type="component" value="Unassembled WGS sequence"/>
</dbReference>
<name>A0A6G1KMK5_9PLEO</name>
<evidence type="ECO:0000313" key="2">
    <source>
        <dbReference type="Proteomes" id="UP000799428"/>
    </source>
</evidence>
<evidence type="ECO:0000313" key="1">
    <source>
        <dbReference type="EMBL" id="KAF2714069.1"/>
    </source>
</evidence>
<proteinExistence type="predicted"/>
<accession>A0A6G1KMK5</accession>
<keyword evidence="2" id="KW-1185">Reference proteome</keyword>
<organism evidence="1 2">
    <name type="scientific">Pleomassaria siparia CBS 279.74</name>
    <dbReference type="NCBI Taxonomy" id="1314801"/>
    <lineage>
        <taxon>Eukaryota</taxon>
        <taxon>Fungi</taxon>
        <taxon>Dikarya</taxon>
        <taxon>Ascomycota</taxon>
        <taxon>Pezizomycotina</taxon>
        <taxon>Dothideomycetes</taxon>
        <taxon>Pleosporomycetidae</taxon>
        <taxon>Pleosporales</taxon>
        <taxon>Pleomassariaceae</taxon>
        <taxon>Pleomassaria</taxon>
    </lineage>
</organism>
<gene>
    <name evidence="1" type="ORF">K504DRAFT_154121</name>
</gene>
<protein>
    <submittedName>
        <fullName evidence="1">Uncharacterized protein</fullName>
    </submittedName>
</protein>
<dbReference type="AlphaFoldDB" id="A0A6G1KMK5"/>
<sequence length="78" mass="8765">MDVRKSLIYTCDRQPNCAKDRRCNQHCSSCSDHFVQGDLSQIVPRIEDATSIVAVARIILFKEISPKLCQGSKMQPAL</sequence>
<dbReference type="EMBL" id="MU005765">
    <property type="protein sequence ID" value="KAF2714069.1"/>
    <property type="molecule type" value="Genomic_DNA"/>
</dbReference>